<protein>
    <recommendedName>
        <fullName evidence="3">Josephin-like protein</fullName>
    </recommendedName>
</protein>
<organism evidence="1 2">
    <name type="scientific">Tagetes erecta</name>
    <name type="common">African marigold</name>
    <dbReference type="NCBI Taxonomy" id="13708"/>
    <lineage>
        <taxon>Eukaryota</taxon>
        <taxon>Viridiplantae</taxon>
        <taxon>Streptophyta</taxon>
        <taxon>Embryophyta</taxon>
        <taxon>Tracheophyta</taxon>
        <taxon>Spermatophyta</taxon>
        <taxon>Magnoliopsida</taxon>
        <taxon>eudicotyledons</taxon>
        <taxon>Gunneridae</taxon>
        <taxon>Pentapetalae</taxon>
        <taxon>asterids</taxon>
        <taxon>campanulids</taxon>
        <taxon>Asterales</taxon>
        <taxon>Asteraceae</taxon>
        <taxon>Asteroideae</taxon>
        <taxon>Heliantheae alliance</taxon>
        <taxon>Tageteae</taxon>
        <taxon>Tagetes</taxon>
    </lineage>
</organism>
<evidence type="ECO:0000313" key="2">
    <source>
        <dbReference type="Proteomes" id="UP001229421"/>
    </source>
</evidence>
<dbReference type="PANTHER" id="PTHR34355:SF9">
    <property type="entry name" value="JOSEPHIN-LIKE PROTEIN"/>
    <property type="match status" value="1"/>
</dbReference>
<dbReference type="EMBL" id="JAUHHV010000009">
    <property type="protein sequence ID" value="KAK1412768.1"/>
    <property type="molecule type" value="Genomic_DNA"/>
</dbReference>
<comment type="caution">
    <text evidence="1">The sequence shown here is derived from an EMBL/GenBank/DDBJ whole genome shotgun (WGS) entry which is preliminary data.</text>
</comment>
<name>A0AAD8JZB1_TARER</name>
<sequence>MFCELSSSKSMVDCNGTKVAAGTCRFLPQRSVLSPVKYIKHMGDKMIIVFRYISGRKIGSTRVTTSSGTTKQPMISPIDSQRKEAIDDCIEFINSSSSLPRSNSISC</sequence>
<dbReference type="Proteomes" id="UP001229421">
    <property type="component" value="Unassembled WGS sequence"/>
</dbReference>
<evidence type="ECO:0008006" key="3">
    <source>
        <dbReference type="Google" id="ProtNLM"/>
    </source>
</evidence>
<reference evidence="1" key="1">
    <citation type="journal article" date="2023" name="bioRxiv">
        <title>Improved chromosome-level genome assembly for marigold (Tagetes erecta).</title>
        <authorList>
            <person name="Jiang F."/>
            <person name="Yuan L."/>
            <person name="Wang S."/>
            <person name="Wang H."/>
            <person name="Xu D."/>
            <person name="Wang A."/>
            <person name="Fan W."/>
        </authorList>
    </citation>
    <scope>NUCLEOTIDE SEQUENCE</scope>
    <source>
        <strain evidence="1">WSJ</strain>
        <tissue evidence="1">Leaf</tissue>
    </source>
</reference>
<evidence type="ECO:0000313" key="1">
    <source>
        <dbReference type="EMBL" id="KAK1412768.1"/>
    </source>
</evidence>
<accession>A0AAD8JZB1</accession>
<keyword evidence="2" id="KW-1185">Reference proteome</keyword>
<gene>
    <name evidence="1" type="ORF">QVD17_34268</name>
</gene>
<dbReference type="AlphaFoldDB" id="A0AAD8JZB1"/>
<dbReference type="PANTHER" id="PTHR34355">
    <property type="entry name" value="JOSEPHIN-LIKE PROTEIN"/>
    <property type="match status" value="1"/>
</dbReference>
<proteinExistence type="predicted"/>